<evidence type="ECO:0000313" key="3">
    <source>
        <dbReference type="Proteomes" id="UP001500840"/>
    </source>
</evidence>
<feature type="compositionally biased region" description="Basic and acidic residues" evidence="1">
    <location>
        <begin position="218"/>
        <end position="227"/>
    </location>
</feature>
<reference evidence="3" key="1">
    <citation type="journal article" date="2019" name="Int. J. Syst. Evol. Microbiol.">
        <title>The Global Catalogue of Microorganisms (GCM) 10K type strain sequencing project: providing services to taxonomists for standard genome sequencing and annotation.</title>
        <authorList>
            <consortium name="The Broad Institute Genomics Platform"/>
            <consortium name="The Broad Institute Genome Sequencing Center for Infectious Disease"/>
            <person name="Wu L."/>
            <person name="Ma J."/>
        </authorList>
    </citation>
    <scope>NUCLEOTIDE SEQUENCE [LARGE SCALE GENOMIC DNA]</scope>
    <source>
        <strain evidence="3">JCM 17759</strain>
    </source>
</reference>
<keyword evidence="3" id="KW-1185">Reference proteome</keyword>
<dbReference type="Proteomes" id="UP001500840">
    <property type="component" value="Unassembled WGS sequence"/>
</dbReference>
<organism evidence="2 3">
    <name type="scientific">Novipirellula rosea</name>
    <dbReference type="NCBI Taxonomy" id="1031540"/>
    <lineage>
        <taxon>Bacteria</taxon>
        <taxon>Pseudomonadati</taxon>
        <taxon>Planctomycetota</taxon>
        <taxon>Planctomycetia</taxon>
        <taxon>Pirellulales</taxon>
        <taxon>Pirellulaceae</taxon>
        <taxon>Novipirellula</taxon>
    </lineage>
</organism>
<sequence length="297" mass="33068">MNAMDGLSDDLVLAICQTDEEALIRCFSEVQPDQQQLIAIRMSDCIRQRKSQSILIVGLAIHLFTLATPEASRRKQIEVMEEETGVKRTQQIRCRNAFLRLGRPLLTDPKLASLFVPEATKRLCEPGTQETATYEALKRARAGEIITIRVADAIIAAHAPPPNVVNNSNRPRRPAVVNAIESVPVDVSATEGGKDDATYRRTREDELDAETMKGVSQRRNELQEKKSSQGQGLGQLVHQDNAVQVFVRSVNPKNDPTTEEIMYAIQQAYKKLCSGHPVQAIVLEPLETYQSGENFHV</sequence>
<evidence type="ECO:0000313" key="2">
    <source>
        <dbReference type="EMBL" id="GAA4464103.1"/>
    </source>
</evidence>
<dbReference type="EMBL" id="BAABGA010000067">
    <property type="protein sequence ID" value="GAA4464103.1"/>
    <property type="molecule type" value="Genomic_DNA"/>
</dbReference>
<feature type="region of interest" description="Disordered" evidence="1">
    <location>
        <begin position="206"/>
        <end position="234"/>
    </location>
</feature>
<evidence type="ECO:0000256" key="1">
    <source>
        <dbReference type="SAM" id="MobiDB-lite"/>
    </source>
</evidence>
<comment type="caution">
    <text evidence="2">The sequence shown here is derived from an EMBL/GenBank/DDBJ whole genome shotgun (WGS) entry which is preliminary data.</text>
</comment>
<gene>
    <name evidence="2" type="ORF">GCM10023156_50250</name>
</gene>
<name>A0ABP8NAP7_9BACT</name>
<accession>A0ABP8NAP7</accession>
<protein>
    <submittedName>
        <fullName evidence="2">Uncharacterized protein</fullName>
    </submittedName>
</protein>
<proteinExistence type="predicted"/>